<dbReference type="InterPro" id="IPR004156">
    <property type="entry name" value="OATP"/>
</dbReference>
<feature type="domain" description="Kazal-like" evidence="11">
    <location>
        <begin position="210"/>
        <end position="267"/>
    </location>
</feature>
<dbReference type="PANTHER" id="PTHR11388:SF76">
    <property type="entry name" value="SOLUTE CARRIER ORGANIC ANION TRANSPORTER FAMILY MEMBER"/>
    <property type="match status" value="1"/>
</dbReference>
<evidence type="ECO:0000256" key="4">
    <source>
        <dbReference type="ARBA" id="ARBA00022692"/>
    </source>
</evidence>
<evidence type="ECO:0000313" key="12">
    <source>
        <dbReference type="EnsemblMetazoa" id="LLOJ008812-PA"/>
    </source>
</evidence>
<feature type="transmembrane region" description="Helical" evidence="9">
    <location>
        <begin position="292"/>
        <end position="316"/>
    </location>
</feature>
<evidence type="ECO:0000256" key="5">
    <source>
        <dbReference type="ARBA" id="ARBA00022989"/>
    </source>
</evidence>
<dbReference type="AlphaFoldDB" id="A0A1B0CV27"/>
<dbReference type="Pfam" id="PF07648">
    <property type="entry name" value="Kazal_2"/>
    <property type="match status" value="1"/>
</dbReference>
<keyword evidence="4 9" id="KW-0812">Transmembrane</keyword>
<sequence length="431" mass="47335">MTGPLVGFGIAGICLKFFVNPSLTPTIPNTDPRWVGLWWFGWLVIGIGLLSSALLTALFPKTLPDAAKRKHLAMLEGRAVANESILPASWNDFKTTLKRLLSNKVYVLCNLTAICSIYGTEPYYIYTPKYIESLYQKTPTESNFYTGTVGFIFTSIGTIASGIVVSRFKPSAKRIVQWNCLISIVQILCNITYSQLSCPAKEMAINFENFTNLDSCSANCNCDFVQYAPVCGEDGKTYISSCHAGCSDNEDVTENATKIFTNCSCIATNGKALGGYATEGACPINCQREFTLFLITMSFLRLIMATGVTGSFLLSVRCVAEKDKTISLGINMAFCSILGFLPIPVVFGAIVDSTCDLWGKTCTTSGNCWLYNGPSLRYLLNFSTCFANTLALCFNIVNSKFVKNIEIFDEEENSKNSKCSEETHKLETTNL</sequence>
<reference evidence="12" key="1">
    <citation type="submission" date="2020-05" db="UniProtKB">
        <authorList>
            <consortium name="EnsemblMetazoa"/>
        </authorList>
    </citation>
    <scope>IDENTIFICATION</scope>
    <source>
        <strain evidence="12">Jacobina</strain>
    </source>
</reference>
<evidence type="ECO:0000256" key="2">
    <source>
        <dbReference type="ARBA" id="ARBA00009657"/>
    </source>
</evidence>
<feature type="transmembrane region" description="Helical" evidence="9">
    <location>
        <begin position="37"/>
        <end position="59"/>
    </location>
</feature>
<dbReference type="SUPFAM" id="SSF103473">
    <property type="entry name" value="MFS general substrate transporter"/>
    <property type="match status" value="1"/>
</dbReference>
<comment type="caution">
    <text evidence="8">Lacks conserved residue(s) required for the propagation of feature annotation.</text>
</comment>
<protein>
    <recommendedName>
        <fullName evidence="14">Solute carrier organic anion transporter family member</fullName>
    </recommendedName>
</protein>
<dbReference type="Gene3D" id="1.20.1250.20">
    <property type="entry name" value="MFS general substrate transporter like domains"/>
    <property type="match status" value="1"/>
</dbReference>
<organism evidence="12 13">
    <name type="scientific">Lutzomyia longipalpis</name>
    <name type="common">Sand fly</name>
    <dbReference type="NCBI Taxonomy" id="7200"/>
    <lineage>
        <taxon>Eukaryota</taxon>
        <taxon>Metazoa</taxon>
        <taxon>Ecdysozoa</taxon>
        <taxon>Arthropoda</taxon>
        <taxon>Hexapoda</taxon>
        <taxon>Insecta</taxon>
        <taxon>Pterygota</taxon>
        <taxon>Neoptera</taxon>
        <taxon>Endopterygota</taxon>
        <taxon>Diptera</taxon>
        <taxon>Nematocera</taxon>
        <taxon>Psychodoidea</taxon>
        <taxon>Psychodidae</taxon>
        <taxon>Lutzomyia</taxon>
        <taxon>Lutzomyia</taxon>
    </lineage>
</organism>
<dbReference type="SUPFAM" id="SSF100895">
    <property type="entry name" value="Kazal-type serine protease inhibitors"/>
    <property type="match status" value="1"/>
</dbReference>
<comment type="similarity">
    <text evidence="2">Belongs to the organo anion transporter (TC 2.A.60) family.</text>
</comment>
<dbReference type="InterPro" id="IPR000716">
    <property type="entry name" value="Thyroglobulin_1"/>
</dbReference>
<evidence type="ECO:0000313" key="13">
    <source>
        <dbReference type="Proteomes" id="UP000092461"/>
    </source>
</evidence>
<feature type="transmembrane region" description="Helical" evidence="9">
    <location>
        <begin position="105"/>
        <end position="125"/>
    </location>
</feature>
<feature type="transmembrane region" description="Helical" evidence="9">
    <location>
        <begin position="328"/>
        <end position="351"/>
    </location>
</feature>
<evidence type="ECO:0000256" key="6">
    <source>
        <dbReference type="ARBA" id="ARBA00023136"/>
    </source>
</evidence>
<dbReference type="EnsemblMetazoa" id="LLOJ008812-RA">
    <property type="protein sequence ID" value="LLOJ008812-PA"/>
    <property type="gene ID" value="LLOJ008812"/>
</dbReference>
<keyword evidence="3" id="KW-1003">Cell membrane</keyword>
<evidence type="ECO:0008006" key="14">
    <source>
        <dbReference type="Google" id="ProtNLM"/>
    </source>
</evidence>
<dbReference type="GO" id="GO:0043252">
    <property type="term" value="P:sodium-independent organic anion transport"/>
    <property type="evidence" value="ECO:0007669"/>
    <property type="project" value="TreeGrafter"/>
</dbReference>
<dbReference type="VEuPathDB" id="VectorBase:LLONM1_006161"/>
<dbReference type="GO" id="GO:0015347">
    <property type="term" value="F:sodium-independent organic anion transmembrane transporter activity"/>
    <property type="evidence" value="ECO:0007669"/>
    <property type="project" value="TreeGrafter"/>
</dbReference>
<keyword evidence="5 9" id="KW-1133">Transmembrane helix</keyword>
<dbReference type="InterPro" id="IPR036058">
    <property type="entry name" value="Kazal_dom_sf"/>
</dbReference>
<dbReference type="GO" id="GO:0016323">
    <property type="term" value="C:basolateral plasma membrane"/>
    <property type="evidence" value="ECO:0007669"/>
    <property type="project" value="TreeGrafter"/>
</dbReference>
<keyword evidence="7" id="KW-1015">Disulfide bond</keyword>
<evidence type="ECO:0000259" key="10">
    <source>
        <dbReference type="PROSITE" id="PS51162"/>
    </source>
</evidence>
<keyword evidence="13" id="KW-1185">Reference proteome</keyword>
<dbReference type="PROSITE" id="PS51465">
    <property type="entry name" value="KAZAL_2"/>
    <property type="match status" value="1"/>
</dbReference>
<dbReference type="PANTHER" id="PTHR11388">
    <property type="entry name" value="ORGANIC ANION TRANSPORTER"/>
    <property type="match status" value="1"/>
</dbReference>
<evidence type="ECO:0000256" key="7">
    <source>
        <dbReference type="ARBA" id="ARBA00023157"/>
    </source>
</evidence>
<evidence type="ECO:0000256" key="8">
    <source>
        <dbReference type="PROSITE-ProRule" id="PRU00500"/>
    </source>
</evidence>
<evidence type="ECO:0000256" key="9">
    <source>
        <dbReference type="SAM" id="Phobius"/>
    </source>
</evidence>
<dbReference type="Pfam" id="PF03137">
    <property type="entry name" value="OATP"/>
    <property type="match status" value="1"/>
</dbReference>
<dbReference type="PROSITE" id="PS51162">
    <property type="entry name" value="THYROGLOBULIN_1_2"/>
    <property type="match status" value="1"/>
</dbReference>
<dbReference type="InterPro" id="IPR002350">
    <property type="entry name" value="Kazal_dom"/>
</dbReference>
<evidence type="ECO:0000256" key="1">
    <source>
        <dbReference type="ARBA" id="ARBA00004651"/>
    </source>
</evidence>
<feature type="domain" description="Thyroglobulin type-1" evidence="10">
    <location>
        <begin position="217"/>
        <end position="286"/>
    </location>
</feature>
<dbReference type="Proteomes" id="UP000092461">
    <property type="component" value="Unassembled WGS sequence"/>
</dbReference>
<comment type="subcellular location">
    <subcellularLocation>
        <location evidence="1">Cell membrane</location>
        <topology evidence="1">Multi-pass membrane protein</topology>
    </subcellularLocation>
</comment>
<accession>A0A1B0CV27</accession>
<keyword evidence="6 9" id="KW-0472">Membrane</keyword>
<feature type="transmembrane region" description="Helical" evidence="9">
    <location>
        <begin position="145"/>
        <end position="166"/>
    </location>
</feature>
<dbReference type="VEuPathDB" id="VectorBase:LLOJ008812"/>
<proteinExistence type="inferred from homology"/>
<name>A0A1B0CV27_LUTLO</name>
<dbReference type="Gene3D" id="3.30.60.30">
    <property type="match status" value="1"/>
</dbReference>
<dbReference type="EMBL" id="AJWK01030037">
    <property type="status" value="NOT_ANNOTATED_CDS"/>
    <property type="molecule type" value="Genomic_DNA"/>
</dbReference>
<dbReference type="InterPro" id="IPR036259">
    <property type="entry name" value="MFS_trans_sf"/>
</dbReference>
<evidence type="ECO:0000259" key="11">
    <source>
        <dbReference type="PROSITE" id="PS51465"/>
    </source>
</evidence>
<evidence type="ECO:0000256" key="3">
    <source>
        <dbReference type="ARBA" id="ARBA00022475"/>
    </source>
</evidence>